<gene>
    <name evidence="1" type="ORF">DSO57_1026361</name>
</gene>
<accession>A0ACC2SEM6</accession>
<protein>
    <submittedName>
        <fullName evidence="1">Uncharacterized protein</fullName>
    </submittedName>
</protein>
<reference evidence="1" key="1">
    <citation type="submission" date="2022-04" db="EMBL/GenBank/DDBJ databases">
        <title>Genome of the entomopathogenic fungus Entomophthora muscae.</title>
        <authorList>
            <person name="Elya C."/>
            <person name="Lovett B.R."/>
            <person name="Lee E."/>
            <person name="Macias A.M."/>
            <person name="Hajek A.E."/>
            <person name="De Bivort B.L."/>
            <person name="Kasson M.T."/>
            <person name="De Fine Licht H.H."/>
            <person name="Stajich J.E."/>
        </authorList>
    </citation>
    <scope>NUCLEOTIDE SEQUENCE</scope>
    <source>
        <strain evidence="1">Berkeley</strain>
    </source>
</reference>
<comment type="caution">
    <text evidence="1">The sequence shown here is derived from an EMBL/GenBank/DDBJ whole genome shotgun (WGS) entry which is preliminary data.</text>
</comment>
<evidence type="ECO:0000313" key="1">
    <source>
        <dbReference type="EMBL" id="KAJ9060864.1"/>
    </source>
</evidence>
<dbReference type="EMBL" id="QTSX02005124">
    <property type="protein sequence ID" value="KAJ9060864.1"/>
    <property type="molecule type" value="Genomic_DNA"/>
</dbReference>
<name>A0ACC2SEM6_9FUNG</name>
<evidence type="ECO:0000313" key="2">
    <source>
        <dbReference type="Proteomes" id="UP001165960"/>
    </source>
</evidence>
<sequence>MIDSLQDKTIRDFKVEAKDQMDSFCSRFWIKACYTWYTADLGILKTVFCPEAPPEQENFDLSPSLRSYTVSNCLFLYQIQIFPHEANLGLDFIICSSS</sequence>
<dbReference type="Proteomes" id="UP001165960">
    <property type="component" value="Unassembled WGS sequence"/>
</dbReference>
<organism evidence="1 2">
    <name type="scientific">Entomophthora muscae</name>
    <dbReference type="NCBI Taxonomy" id="34485"/>
    <lineage>
        <taxon>Eukaryota</taxon>
        <taxon>Fungi</taxon>
        <taxon>Fungi incertae sedis</taxon>
        <taxon>Zoopagomycota</taxon>
        <taxon>Entomophthoromycotina</taxon>
        <taxon>Entomophthoromycetes</taxon>
        <taxon>Entomophthorales</taxon>
        <taxon>Entomophthoraceae</taxon>
        <taxon>Entomophthora</taxon>
    </lineage>
</organism>
<keyword evidence="2" id="KW-1185">Reference proteome</keyword>
<proteinExistence type="predicted"/>